<dbReference type="SUPFAM" id="SSF55455">
    <property type="entry name" value="SRF-like"/>
    <property type="match status" value="1"/>
</dbReference>
<evidence type="ECO:0000256" key="6">
    <source>
        <dbReference type="SAM" id="Coils"/>
    </source>
</evidence>
<dbReference type="Gene3D" id="3.40.1810.10">
    <property type="entry name" value="Transcription factor, MADS-box"/>
    <property type="match status" value="1"/>
</dbReference>
<keyword evidence="5" id="KW-0539">Nucleus</keyword>
<dbReference type="InterPro" id="IPR050142">
    <property type="entry name" value="MADS-box/MEF2_TF"/>
</dbReference>
<comment type="subcellular location">
    <subcellularLocation>
        <location evidence="1">Nucleus</location>
    </subcellularLocation>
</comment>
<dbReference type="GO" id="GO:0003677">
    <property type="term" value="F:DNA binding"/>
    <property type="evidence" value="ECO:0007669"/>
    <property type="project" value="UniProtKB-KW"/>
</dbReference>
<dbReference type="InterPro" id="IPR036879">
    <property type="entry name" value="TF_MADSbox_sf"/>
</dbReference>
<dbReference type="Pfam" id="PF00319">
    <property type="entry name" value="SRF-TF"/>
    <property type="match status" value="1"/>
</dbReference>
<evidence type="ECO:0000256" key="4">
    <source>
        <dbReference type="ARBA" id="ARBA00023163"/>
    </source>
</evidence>
<keyword evidence="2" id="KW-0805">Transcription regulation</keyword>
<dbReference type="SMART" id="SM00432">
    <property type="entry name" value="MADS"/>
    <property type="match status" value="1"/>
</dbReference>
<accession>A0A822XP62</accession>
<dbReference type="AlphaFoldDB" id="A0A822XP62"/>
<dbReference type="PANTHER" id="PTHR48019">
    <property type="entry name" value="SERUM RESPONSE FACTOR HOMOLOG"/>
    <property type="match status" value="1"/>
</dbReference>
<keyword evidence="6" id="KW-0175">Coiled coil</keyword>
<evidence type="ECO:0000256" key="5">
    <source>
        <dbReference type="ARBA" id="ARBA00023242"/>
    </source>
</evidence>
<dbReference type="CDD" id="cd00120">
    <property type="entry name" value="MADS"/>
    <property type="match status" value="1"/>
</dbReference>
<dbReference type="GO" id="GO:0005634">
    <property type="term" value="C:nucleus"/>
    <property type="evidence" value="ECO:0007669"/>
    <property type="project" value="UniProtKB-SubCell"/>
</dbReference>
<feature type="coiled-coil region" evidence="6">
    <location>
        <begin position="95"/>
        <end position="154"/>
    </location>
</feature>
<gene>
    <name evidence="8" type="ORF">HUJ06_020751</name>
</gene>
<dbReference type="PROSITE" id="PS50066">
    <property type="entry name" value="MADS_BOX_2"/>
    <property type="match status" value="1"/>
</dbReference>
<sequence length="425" mass="48305">MAQSRLASESIEYRKARKTFIKRMQGLKKKMHELTTLCDIEGFIICFDGLQQSNEDSAMEPIIWPENREKVLELINQYRNLESNTHSRKREWGLLDFLEKQKKNLEDDLAKWRSKGRTLKFPSMEESGIDGFSAEQLKEMGKILELKLEMVKKRQEILKEKQGKGLEERGQIECFNTELYPNYDIGLLGPVSQVQSLDQIECFNPELYPNHDIGLLGPVSQVQSLDQIECFNPELYPNHDIDLLGPVSQVQPLDHDQFSYHPVMPMPMEYDQAINPNNNLGEFFFNGGQVKMNGVNGGCNFPMVSQFCHYNHSGFGPEEMETNGSNNNMDMLMLNNFDGGNSFSMLVPFYNDHPVPGFGSMGIHSNSFSSNLSQLESMDCCSSCFINPQPLPTASMPIISTAPLEFSPQGLQTVMTEGHKRARML</sequence>
<dbReference type="GO" id="GO:0046983">
    <property type="term" value="F:protein dimerization activity"/>
    <property type="evidence" value="ECO:0007669"/>
    <property type="project" value="InterPro"/>
</dbReference>
<feature type="domain" description="MADS-box" evidence="7">
    <location>
        <begin position="1"/>
        <end position="47"/>
    </location>
</feature>
<evidence type="ECO:0000256" key="1">
    <source>
        <dbReference type="ARBA" id="ARBA00004123"/>
    </source>
</evidence>
<dbReference type="EMBL" id="DUZY01000001">
    <property type="protein sequence ID" value="DAD19288.1"/>
    <property type="molecule type" value="Genomic_DNA"/>
</dbReference>
<comment type="caution">
    <text evidence="8">The sequence shown here is derived from an EMBL/GenBank/DDBJ whole genome shotgun (WGS) entry which is preliminary data.</text>
</comment>
<keyword evidence="9" id="KW-1185">Reference proteome</keyword>
<dbReference type="Proteomes" id="UP000607653">
    <property type="component" value="Unassembled WGS sequence"/>
</dbReference>
<evidence type="ECO:0000313" key="8">
    <source>
        <dbReference type="EMBL" id="DAD19288.1"/>
    </source>
</evidence>
<evidence type="ECO:0000256" key="3">
    <source>
        <dbReference type="ARBA" id="ARBA00023125"/>
    </source>
</evidence>
<dbReference type="InterPro" id="IPR002100">
    <property type="entry name" value="TF_MADSbox"/>
</dbReference>
<organism evidence="8 9">
    <name type="scientific">Nelumbo nucifera</name>
    <name type="common">Sacred lotus</name>
    <dbReference type="NCBI Taxonomy" id="4432"/>
    <lineage>
        <taxon>Eukaryota</taxon>
        <taxon>Viridiplantae</taxon>
        <taxon>Streptophyta</taxon>
        <taxon>Embryophyta</taxon>
        <taxon>Tracheophyta</taxon>
        <taxon>Spermatophyta</taxon>
        <taxon>Magnoliopsida</taxon>
        <taxon>Proteales</taxon>
        <taxon>Nelumbonaceae</taxon>
        <taxon>Nelumbo</taxon>
    </lineage>
</organism>
<evidence type="ECO:0000256" key="2">
    <source>
        <dbReference type="ARBA" id="ARBA00023015"/>
    </source>
</evidence>
<reference evidence="8 9" key="1">
    <citation type="journal article" date="2020" name="Mol. Biol. Evol.">
        <title>Distinct Expression and Methylation Patterns for Genes with Different Fates following a Single Whole-Genome Duplication in Flowering Plants.</title>
        <authorList>
            <person name="Shi T."/>
            <person name="Rahmani R.S."/>
            <person name="Gugger P.F."/>
            <person name="Wang M."/>
            <person name="Li H."/>
            <person name="Zhang Y."/>
            <person name="Li Z."/>
            <person name="Wang Q."/>
            <person name="Van de Peer Y."/>
            <person name="Marchal K."/>
            <person name="Chen J."/>
        </authorList>
    </citation>
    <scope>NUCLEOTIDE SEQUENCE [LARGE SCALE GENOMIC DNA]</scope>
    <source>
        <tissue evidence="8">Leaf</tissue>
    </source>
</reference>
<keyword evidence="4" id="KW-0804">Transcription</keyword>
<protein>
    <recommendedName>
        <fullName evidence="7">MADS-box domain-containing protein</fullName>
    </recommendedName>
</protein>
<keyword evidence="3" id="KW-0238">DNA-binding</keyword>
<evidence type="ECO:0000313" key="9">
    <source>
        <dbReference type="Proteomes" id="UP000607653"/>
    </source>
</evidence>
<evidence type="ECO:0000259" key="7">
    <source>
        <dbReference type="PROSITE" id="PS50066"/>
    </source>
</evidence>
<proteinExistence type="predicted"/>
<name>A0A822XP62_NELNU</name>